<evidence type="ECO:0000313" key="5">
    <source>
        <dbReference type="Proteomes" id="UP001167160"/>
    </source>
</evidence>
<reference evidence="4" key="1">
    <citation type="journal article" date="2023" name="Int. J. Syst. Evol. Microbiol.">
        <title>Streptomyces meridianus sp. nov. isolated from brackish water of the Tagus estuary in Alcochete, Portugal.</title>
        <authorList>
            <person name="Santos J.D.N."/>
            <person name="Klimek D."/>
            <person name="Calusinska M."/>
            <person name="Lobo Da Cunha A."/>
            <person name="Catita J."/>
            <person name="Goncalves H."/>
            <person name="Gonzalez I."/>
            <person name="Reyes F."/>
            <person name="Lage O.M."/>
        </authorList>
    </citation>
    <scope>NUCLEOTIDE SEQUENCE</scope>
    <source>
        <strain evidence="4">MTZ3.1</strain>
    </source>
</reference>
<evidence type="ECO:0000313" key="4">
    <source>
        <dbReference type="EMBL" id="MCM2577219.1"/>
    </source>
</evidence>
<keyword evidence="5" id="KW-1185">Reference proteome</keyword>
<organism evidence="4 5">
    <name type="scientific">Streptomyces meridianus</name>
    <dbReference type="NCBI Taxonomy" id="2938945"/>
    <lineage>
        <taxon>Bacteria</taxon>
        <taxon>Bacillati</taxon>
        <taxon>Actinomycetota</taxon>
        <taxon>Actinomycetes</taxon>
        <taxon>Kitasatosporales</taxon>
        <taxon>Streptomycetaceae</taxon>
        <taxon>Streptomyces</taxon>
    </lineage>
</organism>
<gene>
    <name evidence="4" type="ORF">M1E25_07625</name>
</gene>
<dbReference type="PROSITE" id="PS01031">
    <property type="entry name" value="SHSP"/>
    <property type="match status" value="1"/>
</dbReference>
<dbReference type="PANTHER" id="PTHR11527">
    <property type="entry name" value="HEAT-SHOCK PROTEIN 20 FAMILY MEMBER"/>
    <property type="match status" value="1"/>
</dbReference>
<dbReference type="RefSeq" id="WP_251411655.1">
    <property type="nucleotide sequence ID" value="NZ_JAMQGM010000016.1"/>
</dbReference>
<evidence type="ECO:0000256" key="1">
    <source>
        <dbReference type="PROSITE-ProRule" id="PRU00285"/>
    </source>
</evidence>
<evidence type="ECO:0000256" key="2">
    <source>
        <dbReference type="RuleBase" id="RU003616"/>
    </source>
</evidence>
<dbReference type="InterPro" id="IPR031107">
    <property type="entry name" value="Small_HSP"/>
</dbReference>
<dbReference type="EMBL" id="JAMQGM010000016">
    <property type="protein sequence ID" value="MCM2577219.1"/>
    <property type="molecule type" value="Genomic_DNA"/>
</dbReference>
<proteinExistence type="inferred from homology"/>
<evidence type="ECO:0000259" key="3">
    <source>
        <dbReference type="PROSITE" id="PS01031"/>
    </source>
</evidence>
<name>A0ABT0X614_9ACTN</name>
<dbReference type="InterPro" id="IPR008978">
    <property type="entry name" value="HSP20-like_chaperone"/>
</dbReference>
<dbReference type="Gene3D" id="2.60.40.790">
    <property type="match status" value="1"/>
</dbReference>
<dbReference type="InterPro" id="IPR002068">
    <property type="entry name" value="A-crystallin/Hsp20_dom"/>
</dbReference>
<comment type="similarity">
    <text evidence="1 2">Belongs to the small heat shock protein (HSP20) family.</text>
</comment>
<dbReference type="Proteomes" id="UP001167160">
    <property type="component" value="Unassembled WGS sequence"/>
</dbReference>
<comment type="caution">
    <text evidence="4">The sequence shown here is derived from an EMBL/GenBank/DDBJ whole genome shotgun (WGS) entry which is preliminary data.</text>
</comment>
<feature type="domain" description="SHSP" evidence="3">
    <location>
        <begin position="31"/>
        <end position="141"/>
    </location>
</feature>
<sequence length="143" mass="16191">MTAIERKKFPFAGHHPDLVGLLEEFPFALSPATEAHFIRIEETEEDGAYVVRAELPGIDPDKDVEVTLERGVLTIQAERSEERKDKQRSEFRYGAFTRAVTLPEGVQEEDVSADYENGILTVRAPMRETATTTRRIRVGTKED</sequence>
<protein>
    <submittedName>
        <fullName evidence="4">Hsp20/alpha crystallin family protein</fullName>
    </submittedName>
</protein>
<dbReference type="CDD" id="cd06464">
    <property type="entry name" value="ACD_sHsps-like"/>
    <property type="match status" value="1"/>
</dbReference>
<dbReference type="SUPFAM" id="SSF49764">
    <property type="entry name" value="HSP20-like chaperones"/>
    <property type="match status" value="1"/>
</dbReference>
<accession>A0ABT0X614</accession>
<dbReference type="Pfam" id="PF00011">
    <property type="entry name" value="HSP20"/>
    <property type="match status" value="1"/>
</dbReference>